<dbReference type="Pfam" id="PF07690">
    <property type="entry name" value="MFS_1"/>
    <property type="match status" value="2"/>
</dbReference>
<evidence type="ECO:0000256" key="4">
    <source>
        <dbReference type="ARBA" id="ARBA00022692"/>
    </source>
</evidence>
<evidence type="ECO:0000256" key="5">
    <source>
        <dbReference type="ARBA" id="ARBA00022989"/>
    </source>
</evidence>
<keyword evidence="10" id="KW-1185">Reference proteome</keyword>
<feature type="transmembrane region" description="Helical" evidence="7">
    <location>
        <begin position="265"/>
        <end position="288"/>
    </location>
</feature>
<feature type="transmembrane region" description="Helical" evidence="7">
    <location>
        <begin position="74"/>
        <end position="93"/>
    </location>
</feature>
<feature type="transmembrane region" description="Helical" evidence="7">
    <location>
        <begin position="194"/>
        <end position="216"/>
    </location>
</feature>
<feature type="transmembrane region" description="Helical" evidence="7">
    <location>
        <begin position="361"/>
        <end position="382"/>
    </location>
</feature>
<dbReference type="NCBIfam" id="TIGR00711">
    <property type="entry name" value="efflux_EmrB"/>
    <property type="match status" value="1"/>
</dbReference>
<feature type="transmembrane region" description="Helical" evidence="7">
    <location>
        <begin position="135"/>
        <end position="154"/>
    </location>
</feature>
<reference evidence="10" key="1">
    <citation type="journal article" date="2019" name="Int. J. Syst. Evol. Microbiol.">
        <title>The Global Catalogue of Microorganisms (GCM) 10K type strain sequencing project: providing services to taxonomists for standard genome sequencing and annotation.</title>
        <authorList>
            <consortium name="The Broad Institute Genomics Platform"/>
            <consortium name="The Broad Institute Genome Sequencing Center for Infectious Disease"/>
            <person name="Wu L."/>
            <person name="Ma J."/>
        </authorList>
    </citation>
    <scope>NUCLEOTIDE SEQUENCE [LARGE SCALE GENOMIC DNA]</scope>
    <source>
        <strain evidence="10">WYCCWR 12678</strain>
    </source>
</reference>
<dbReference type="RefSeq" id="WP_380025950.1">
    <property type="nucleotide sequence ID" value="NZ_JBHSHC010000096.1"/>
</dbReference>
<evidence type="ECO:0000256" key="2">
    <source>
        <dbReference type="ARBA" id="ARBA00022448"/>
    </source>
</evidence>
<evidence type="ECO:0000256" key="1">
    <source>
        <dbReference type="ARBA" id="ARBA00004651"/>
    </source>
</evidence>
<dbReference type="InterPro" id="IPR036259">
    <property type="entry name" value="MFS_trans_sf"/>
</dbReference>
<dbReference type="InterPro" id="IPR005829">
    <property type="entry name" value="Sugar_transporter_CS"/>
</dbReference>
<dbReference type="Gene3D" id="1.20.1720.10">
    <property type="entry name" value="Multidrug resistance protein D"/>
    <property type="match status" value="1"/>
</dbReference>
<keyword evidence="2" id="KW-0813">Transport</keyword>
<feature type="domain" description="Major facilitator superfamily (MFS) profile" evidence="8">
    <location>
        <begin position="9"/>
        <end position="492"/>
    </location>
</feature>
<feature type="transmembrane region" description="Helical" evidence="7">
    <location>
        <begin position="222"/>
        <end position="244"/>
    </location>
</feature>
<sequence>MRKTHVGWTVAAMMLALLLASLDQTIVATAMPTIVSELKGMDIYSWVFTSYMLTSTTVMPIIGKLSDMYGRKLFFLLGLGIFMIGSALCGIADSMTELVLYRGLQGLGAGSLMPTAFTIIFEIFPPEKRGRMQGIFGAVFGMSSVFGPSLGAYITESISWHWIFYINLPLGILSFMILWFSLTETRAEGYMPKVDYLGAGTMAVSIVTLLLGLVFGGKEYAWTSWQVIGLFGASLLFLILFLVMERKASEPMLPLTMFRNPVVTVVTLVTFIQGIAMMGGASYIPLFVQGVLGGSASNAGYILTPMMLSLVVGSTLAGFAMRKFSYRTITVAAMAVISLGSFLLTGLSVDTSSLEVTFSMIVLGLGIGPLMPVTMTAVQGAVDASQRGVATSSVAFFRSIGGTVGVAVMGAIITHHMTVSLADKLSGISMDGAVLQDPQALLQPEARAAIPAPVLSVLQGALADAIAYVFLFGFIAAVIGVVISFFLGNSRLETRKQSMKSQPVGDSSL</sequence>
<keyword evidence="6 7" id="KW-0472">Membrane</keyword>
<name>A0ABV9Q2M5_9BACL</name>
<dbReference type="PANTHER" id="PTHR23501">
    <property type="entry name" value="MAJOR FACILITATOR SUPERFAMILY"/>
    <property type="match status" value="1"/>
</dbReference>
<feature type="transmembrane region" description="Helical" evidence="7">
    <location>
        <begin position="300"/>
        <end position="321"/>
    </location>
</feature>
<dbReference type="InterPro" id="IPR004638">
    <property type="entry name" value="EmrB-like"/>
</dbReference>
<feature type="transmembrane region" description="Helical" evidence="7">
    <location>
        <begin position="160"/>
        <end position="182"/>
    </location>
</feature>
<dbReference type="EMBL" id="JBHSHC010000096">
    <property type="protein sequence ID" value="MFC4768028.1"/>
    <property type="molecule type" value="Genomic_DNA"/>
</dbReference>
<comment type="subcellular location">
    <subcellularLocation>
        <location evidence="1">Cell membrane</location>
        <topology evidence="1">Multi-pass membrane protein</topology>
    </subcellularLocation>
</comment>
<dbReference type="PROSITE" id="PS00217">
    <property type="entry name" value="SUGAR_TRANSPORT_2"/>
    <property type="match status" value="1"/>
</dbReference>
<feature type="transmembrane region" description="Helical" evidence="7">
    <location>
        <begin position="99"/>
        <end position="123"/>
    </location>
</feature>
<proteinExistence type="predicted"/>
<evidence type="ECO:0000313" key="10">
    <source>
        <dbReference type="Proteomes" id="UP001596002"/>
    </source>
</evidence>
<feature type="transmembrane region" description="Helical" evidence="7">
    <location>
        <begin position="394"/>
        <end position="413"/>
    </location>
</feature>
<feature type="transmembrane region" description="Helical" evidence="7">
    <location>
        <begin position="465"/>
        <end position="487"/>
    </location>
</feature>
<dbReference type="Gene3D" id="1.20.1250.20">
    <property type="entry name" value="MFS general substrate transporter like domains"/>
    <property type="match status" value="1"/>
</dbReference>
<comment type="caution">
    <text evidence="9">The sequence shown here is derived from an EMBL/GenBank/DDBJ whole genome shotgun (WGS) entry which is preliminary data.</text>
</comment>
<protein>
    <submittedName>
        <fullName evidence="9">MDR family MFS transporter</fullName>
    </submittedName>
</protein>
<dbReference type="PROSITE" id="PS00216">
    <property type="entry name" value="SUGAR_TRANSPORT_1"/>
    <property type="match status" value="1"/>
</dbReference>
<dbReference type="InterPro" id="IPR020846">
    <property type="entry name" value="MFS_dom"/>
</dbReference>
<keyword evidence="4 7" id="KW-0812">Transmembrane</keyword>
<dbReference type="CDD" id="cd17502">
    <property type="entry name" value="MFS_Azr1_MDR_like"/>
    <property type="match status" value="1"/>
</dbReference>
<keyword evidence="5 7" id="KW-1133">Transmembrane helix</keyword>
<dbReference type="PANTHER" id="PTHR23501:SF170">
    <property type="entry name" value="MULTIDRUG RESISTANCE PROTEIN 3"/>
    <property type="match status" value="1"/>
</dbReference>
<organism evidence="9 10">
    <name type="scientific">Effusibacillus consociatus</name>
    <dbReference type="NCBI Taxonomy" id="1117041"/>
    <lineage>
        <taxon>Bacteria</taxon>
        <taxon>Bacillati</taxon>
        <taxon>Bacillota</taxon>
        <taxon>Bacilli</taxon>
        <taxon>Bacillales</taxon>
        <taxon>Alicyclobacillaceae</taxon>
        <taxon>Effusibacillus</taxon>
    </lineage>
</organism>
<gene>
    <name evidence="9" type="ORF">ACFO8Q_11770</name>
</gene>
<dbReference type="SUPFAM" id="SSF103473">
    <property type="entry name" value="MFS general substrate transporter"/>
    <property type="match status" value="2"/>
</dbReference>
<dbReference type="Proteomes" id="UP001596002">
    <property type="component" value="Unassembled WGS sequence"/>
</dbReference>
<evidence type="ECO:0000313" key="9">
    <source>
        <dbReference type="EMBL" id="MFC4768028.1"/>
    </source>
</evidence>
<feature type="transmembrane region" description="Helical" evidence="7">
    <location>
        <begin position="328"/>
        <end position="349"/>
    </location>
</feature>
<accession>A0ABV9Q2M5</accession>
<evidence type="ECO:0000256" key="3">
    <source>
        <dbReference type="ARBA" id="ARBA00022475"/>
    </source>
</evidence>
<feature type="transmembrane region" description="Helical" evidence="7">
    <location>
        <begin position="44"/>
        <end position="62"/>
    </location>
</feature>
<evidence type="ECO:0000259" key="8">
    <source>
        <dbReference type="PROSITE" id="PS50850"/>
    </source>
</evidence>
<dbReference type="PROSITE" id="PS50850">
    <property type="entry name" value="MFS"/>
    <property type="match status" value="1"/>
</dbReference>
<evidence type="ECO:0000256" key="7">
    <source>
        <dbReference type="SAM" id="Phobius"/>
    </source>
</evidence>
<evidence type="ECO:0000256" key="6">
    <source>
        <dbReference type="ARBA" id="ARBA00023136"/>
    </source>
</evidence>
<keyword evidence="3" id="KW-1003">Cell membrane</keyword>
<dbReference type="InterPro" id="IPR011701">
    <property type="entry name" value="MFS"/>
</dbReference>